<protein>
    <submittedName>
        <fullName evidence="1">Uncharacterized protein</fullName>
    </submittedName>
</protein>
<evidence type="ECO:0000313" key="1">
    <source>
        <dbReference type="EMBL" id="KAG2264428.1"/>
    </source>
</evidence>
<gene>
    <name evidence="1" type="ORF">Bca52824_071507</name>
</gene>
<accession>A0A8X7Q795</accession>
<evidence type="ECO:0000313" key="2">
    <source>
        <dbReference type="Proteomes" id="UP000886595"/>
    </source>
</evidence>
<sequence>MENPWSRLLRSLCLRRSHHWFSLSSQPHLPPVNPAEPPPSLHPPSSLIVFPKSGRAIRIAEDKSLHKLATPTISRPGRPRVLIPDEELFLNETEIRLLGSEGNSGPRFFKEEISFGIFPDMKLELRLRDWREGGNLVMIFGERTGYTEEVRDKVFKLEFCKKSEELFKSSRELAGSVSCDAAFGYQREFLIHLELTETQRVVEEGEEEEGKDWQIYVGRWRLEDSLGSKKRVKMLEMMFGHLSVRMRSRNTMKHMQPPWNNRHCESIYIVGVSNKKC</sequence>
<comment type="caution">
    <text evidence="1">The sequence shown here is derived from an EMBL/GenBank/DDBJ whole genome shotgun (WGS) entry which is preliminary data.</text>
</comment>
<name>A0A8X7Q795_BRACI</name>
<dbReference type="EMBL" id="JAAMPC010000014">
    <property type="protein sequence ID" value="KAG2264428.1"/>
    <property type="molecule type" value="Genomic_DNA"/>
</dbReference>
<reference evidence="1 2" key="1">
    <citation type="submission" date="2020-02" db="EMBL/GenBank/DDBJ databases">
        <authorList>
            <person name="Ma Q."/>
            <person name="Huang Y."/>
            <person name="Song X."/>
            <person name="Pei D."/>
        </authorList>
    </citation>
    <scope>NUCLEOTIDE SEQUENCE [LARGE SCALE GENOMIC DNA]</scope>
    <source>
        <strain evidence="1">Sxm20200214</strain>
        <tissue evidence="1">Leaf</tissue>
    </source>
</reference>
<dbReference type="AlphaFoldDB" id="A0A8X7Q795"/>
<proteinExistence type="predicted"/>
<organism evidence="1 2">
    <name type="scientific">Brassica carinata</name>
    <name type="common">Ethiopian mustard</name>
    <name type="synonym">Abyssinian cabbage</name>
    <dbReference type="NCBI Taxonomy" id="52824"/>
    <lineage>
        <taxon>Eukaryota</taxon>
        <taxon>Viridiplantae</taxon>
        <taxon>Streptophyta</taxon>
        <taxon>Embryophyta</taxon>
        <taxon>Tracheophyta</taxon>
        <taxon>Spermatophyta</taxon>
        <taxon>Magnoliopsida</taxon>
        <taxon>eudicotyledons</taxon>
        <taxon>Gunneridae</taxon>
        <taxon>Pentapetalae</taxon>
        <taxon>rosids</taxon>
        <taxon>malvids</taxon>
        <taxon>Brassicales</taxon>
        <taxon>Brassicaceae</taxon>
        <taxon>Brassiceae</taxon>
        <taxon>Brassica</taxon>
    </lineage>
</organism>
<dbReference type="Proteomes" id="UP000886595">
    <property type="component" value="Unassembled WGS sequence"/>
</dbReference>
<keyword evidence="2" id="KW-1185">Reference proteome</keyword>